<evidence type="ECO:0000313" key="1">
    <source>
        <dbReference type="EMBL" id="CAH1002446.1"/>
    </source>
</evidence>
<name>A0ABN8F667_9BACT</name>
<dbReference type="EMBL" id="CAKLPZ010000005">
    <property type="protein sequence ID" value="CAH1002446.1"/>
    <property type="molecule type" value="Genomic_DNA"/>
</dbReference>
<accession>A0ABN8F667</accession>
<dbReference type="Proteomes" id="UP000837803">
    <property type="component" value="Unassembled WGS sequence"/>
</dbReference>
<gene>
    <name evidence="1" type="ORF">LEM8419_03325</name>
</gene>
<dbReference type="RefSeq" id="WP_238752280.1">
    <property type="nucleotide sequence ID" value="NZ_CAKLPZ010000005.1"/>
</dbReference>
<sequence length="202" mass="23960">MFLEEEIEFPRKDDKLFIDDGPVIYKAWLHKSFQQFGTYATSYGYAAKYLIDSIVLREEQDGKDFLVYPIVFLIRHYVELRLKELIQGLNYCNSQNYGFPSHHRIDNMWGEFKRQYREIGEKDDDDEFKAMDQIIKELSGSDPISMHFRYPVDKAGNLTQIHDYICIKNLRSTFKRLSMLLDGLSDQIDHYKDITRSLMDDA</sequence>
<organism evidence="1 2">
    <name type="scientific">Neolewinella maritima</name>
    <dbReference type="NCBI Taxonomy" id="1383882"/>
    <lineage>
        <taxon>Bacteria</taxon>
        <taxon>Pseudomonadati</taxon>
        <taxon>Bacteroidota</taxon>
        <taxon>Saprospiria</taxon>
        <taxon>Saprospirales</taxon>
        <taxon>Lewinellaceae</taxon>
        <taxon>Neolewinella</taxon>
    </lineage>
</organism>
<evidence type="ECO:0000313" key="2">
    <source>
        <dbReference type="Proteomes" id="UP000837803"/>
    </source>
</evidence>
<comment type="caution">
    <text evidence="1">The sequence shown here is derived from an EMBL/GenBank/DDBJ whole genome shotgun (WGS) entry which is preliminary data.</text>
</comment>
<proteinExistence type="predicted"/>
<keyword evidence="2" id="KW-1185">Reference proteome</keyword>
<reference evidence="1" key="1">
    <citation type="submission" date="2021-12" db="EMBL/GenBank/DDBJ databases">
        <authorList>
            <person name="Rodrigo-Torres L."/>
            <person name="Arahal R. D."/>
            <person name="Lucena T."/>
        </authorList>
    </citation>
    <scope>NUCLEOTIDE SEQUENCE</scope>
    <source>
        <strain evidence="1">CECT 8419</strain>
    </source>
</reference>
<protein>
    <submittedName>
        <fullName evidence="1">Uncharacterized protein</fullName>
    </submittedName>
</protein>